<accession>A0A2G8K9H7</accession>
<comment type="similarity">
    <text evidence="1">Belongs to the calycin superfamily. Fatty-acid binding protein (FABP) family.</text>
</comment>
<evidence type="ECO:0000256" key="1">
    <source>
        <dbReference type="ARBA" id="ARBA00008390"/>
    </source>
</evidence>
<sequence>MALKQDMNFNGTWQLVNSHNLQPFLKACGVSFMRRNLAKAVSPLVYITQDGDKFTIRTDTVHRSITQNFCIGVAFKCCLPWEAEECLMIARWEGNKLVVQLVDDEEKRGPVFVRYLEDDQLVLEQEMDNVLCKRYFKKK</sequence>
<evidence type="ECO:0000313" key="3">
    <source>
        <dbReference type="EMBL" id="PIK44654.1"/>
    </source>
</evidence>
<dbReference type="InterPro" id="IPR031259">
    <property type="entry name" value="ILBP"/>
</dbReference>
<feature type="domain" description="Lipocalin/cytosolic fatty-acid binding" evidence="2">
    <location>
        <begin position="10"/>
        <end position="138"/>
    </location>
</feature>
<dbReference type="Gene3D" id="2.40.128.20">
    <property type="match status" value="1"/>
</dbReference>
<dbReference type="AlphaFoldDB" id="A0A2G8K9H7"/>
<dbReference type="SUPFAM" id="SSF50814">
    <property type="entry name" value="Lipocalins"/>
    <property type="match status" value="1"/>
</dbReference>
<reference evidence="3 4" key="1">
    <citation type="journal article" date="2017" name="PLoS Biol.">
        <title>The sea cucumber genome provides insights into morphological evolution and visceral regeneration.</title>
        <authorList>
            <person name="Zhang X."/>
            <person name="Sun L."/>
            <person name="Yuan J."/>
            <person name="Sun Y."/>
            <person name="Gao Y."/>
            <person name="Zhang L."/>
            <person name="Li S."/>
            <person name="Dai H."/>
            <person name="Hamel J.F."/>
            <person name="Liu C."/>
            <person name="Yu Y."/>
            <person name="Liu S."/>
            <person name="Lin W."/>
            <person name="Guo K."/>
            <person name="Jin S."/>
            <person name="Xu P."/>
            <person name="Storey K.B."/>
            <person name="Huan P."/>
            <person name="Zhang T."/>
            <person name="Zhou Y."/>
            <person name="Zhang J."/>
            <person name="Lin C."/>
            <person name="Li X."/>
            <person name="Xing L."/>
            <person name="Huo D."/>
            <person name="Sun M."/>
            <person name="Wang L."/>
            <person name="Mercier A."/>
            <person name="Li F."/>
            <person name="Yang H."/>
            <person name="Xiang J."/>
        </authorList>
    </citation>
    <scope>NUCLEOTIDE SEQUENCE [LARGE SCALE GENOMIC DNA]</scope>
    <source>
        <strain evidence="3">Shaxun</strain>
        <tissue evidence="3">Muscle</tissue>
    </source>
</reference>
<dbReference type="STRING" id="307972.A0A2G8K9H7"/>
<dbReference type="CDD" id="cd00742">
    <property type="entry name" value="FABP"/>
    <property type="match status" value="1"/>
</dbReference>
<protein>
    <submittedName>
        <fullName evidence="3">Putative fatty acid-binding protein, adipocyte-like</fullName>
    </submittedName>
</protein>
<name>A0A2G8K9H7_STIJA</name>
<keyword evidence="4" id="KW-1185">Reference proteome</keyword>
<evidence type="ECO:0000259" key="2">
    <source>
        <dbReference type="Pfam" id="PF00061"/>
    </source>
</evidence>
<dbReference type="PANTHER" id="PTHR11955">
    <property type="entry name" value="FATTY ACID BINDING PROTEIN"/>
    <property type="match status" value="1"/>
</dbReference>
<dbReference type="InterPro" id="IPR000566">
    <property type="entry name" value="Lipocln_cytosolic_FA-bd_dom"/>
</dbReference>
<organism evidence="3 4">
    <name type="scientific">Stichopus japonicus</name>
    <name type="common">Sea cucumber</name>
    <dbReference type="NCBI Taxonomy" id="307972"/>
    <lineage>
        <taxon>Eukaryota</taxon>
        <taxon>Metazoa</taxon>
        <taxon>Echinodermata</taxon>
        <taxon>Eleutherozoa</taxon>
        <taxon>Echinozoa</taxon>
        <taxon>Holothuroidea</taxon>
        <taxon>Aspidochirotacea</taxon>
        <taxon>Aspidochirotida</taxon>
        <taxon>Stichopodidae</taxon>
        <taxon>Apostichopus</taxon>
    </lineage>
</organism>
<dbReference type="Proteomes" id="UP000230750">
    <property type="component" value="Unassembled WGS sequence"/>
</dbReference>
<gene>
    <name evidence="3" type="ORF">BSL78_18486</name>
</gene>
<comment type="caution">
    <text evidence="3">The sequence shown here is derived from an EMBL/GenBank/DDBJ whole genome shotgun (WGS) entry which is preliminary data.</text>
</comment>
<dbReference type="InterPro" id="IPR012674">
    <property type="entry name" value="Calycin"/>
</dbReference>
<dbReference type="PRINTS" id="PR00178">
    <property type="entry name" value="FATTYACIDBP"/>
</dbReference>
<proteinExistence type="inferred from homology"/>
<dbReference type="EMBL" id="MRZV01000763">
    <property type="protein sequence ID" value="PIK44654.1"/>
    <property type="molecule type" value="Genomic_DNA"/>
</dbReference>
<dbReference type="OrthoDB" id="1872155at2759"/>
<evidence type="ECO:0000313" key="4">
    <source>
        <dbReference type="Proteomes" id="UP000230750"/>
    </source>
</evidence>
<dbReference type="Pfam" id="PF00061">
    <property type="entry name" value="Lipocalin"/>
    <property type="match status" value="1"/>
</dbReference>
<dbReference type="GO" id="GO:0008289">
    <property type="term" value="F:lipid binding"/>
    <property type="evidence" value="ECO:0007669"/>
    <property type="project" value="InterPro"/>
</dbReference>
<dbReference type="InterPro" id="IPR000463">
    <property type="entry name" value="Fatty_acid-bd"/>
</dbReference>